<dbReference type="SUPFAM" id="SSF53850">
    <property type="entry name" value="Periplasmic binding protein-like II"/>
    <property type="match status" value="1"/>
</dbReference>
<dbReference type="Gene3D" id="3.40.190.10">
    <property type="entry name" value="Periplasmic binding protein-like II"/>
    <property type="match status" value="2"/>
</dbReference>
<accession>E9FS05</accession>
<keyword evidence="6 13" id="KW-1133">Transmembrane helix</keyword>
<evidence type="ECO:0000256" key="6">
    <source>
        <dbReference type="ARBA" id="ARBA00022989"/>
    </source>
</evidence>
<keyword evidence="7" id="KW-0406">Ion transport</keyword>
<dbReference type="PANTHER" id="PTHR42643:SF24">
    <property type="entry name" value="IONOTROPIC RECEPTOR 60A"/>
    <property type="match status" value="1"/>
</dbReference>
<dbReference type="GO" id="GO:0015276">
    <property type="term" value="F:ligand-gated monoatomic ion channel activity"/>
    <property type="evidence" value="ECO:0007669"/>
    <property type="project" value="InterPro"/>
</dbReference>
<proteinExistence type="inferred from homology"/>
<keyword evidence="10" id="KW-0325">Glycoprotein</keyword>
<feature type="transmembrane region" description="Helical" evidence="13">
    <location>
        <begin position="223"/>
        <end position="249"/>
    </location>
</feature>
<evidence type="ECO:0000256" key="3">
    <source>
        <dbReference type="ARBA" id="ARBA00022448"/>
    </source>
</evidence>
<name>E9FS05_DAPPU</name>
<dbReference type="eggNOG" id="KOG1052">
    <property type="taxonomic scope" value="Eukaryota"/>
</dbReference>
<dbReference type="EMBL" id="GL732523">
    <property type="protein sequence ID" value="EFX89946.1"/>
    <property type="molecule type" value="Genomic_DNA"/>
</dbReference>
<evidence type="ECO:0000256" key="5">
    <source>
        <dbReference type="ARBA" id="ARBA00022692"/>
    </source>
</evidence>
<dbReference type="FunFam" id="3.40.190.10:FF:000600">
    <property type="entry name" value="Uncharacterized protein"/>
    <property type="match status" value="1"/>
</dbReference>
<feature type="domain" description="Ionotropic glutamate receptor C-terminal" evidence="14">
    <location>
        <begin position="32"/>
        <end position="393"/>
    </location>
</feature>
<keyword evidence="12" id="KW-0407">Ion channel</keyword>
<dbReference type="InterPro" id="IPR001320">
    <property type="entry name" value="Iontro_rcpt_C"/>
</dbReference>
<dbReference type="HOGENOM" id="CLU_007257_0_5_1"/>
<dbReference type="AlphaFoldDB" id="E9FS05"/>
<dbReference type="SMART" id="SM00079">
    <property type="entry name" value="PBPe"/>
    <property type="match status" value="1"/>
</dbReference>
<evidence type="ECO:0000256" key="9">
    <source>
        <dbReference type="ARBA" id="ARBA00023170"/>
    </source>
</evidence>
<organism evidence="15 16">
    <name type="scientific">Daphnia pulex</name>
    <name type="common">Water flea</name>
    <dbReference type="NCBI Taxonomy" id="6669"/>
    <lineage>
        <taxon>Eukaryota</taxon>
        <taxon>Metazoa</taxon>
        <taxon>Ecdysozoa</taxon>
        <taxon>Arthropoda</taxon>
        <taxon>Crustacea</taxon>
        <taxon>Branchiopoda</taxon>
        <taxon>Diplostraca</taxon>
        <taxon>Cladocera</taxon>
        <taxon>Anomopoda</taxon>
        <taxon>Daphniidae</taxon>
        <taxon>Daphnia</taxon>
    </lineage>
</organism>
<dbReference type="FunFam" id="3.40.190.10:FF:000257">
    <property type="entry name" value="Uncharacterized protein"/>
    <property type="match status" value="1"/>
</dbReference>
<evidence type="ECO:0000256" key="10">
    <source>
        <dbReference type="ARBA" id="ARBA00023180"/>
    </source>
</evidence>
<evidence type="ECO:0000256" key="11">
    <source>
        <dbReference type="ARBA" id="ARBA00023286"/>
    </source>
</evidence>
<dbReference type="InParanoid" id="E9FS05"/>
<keyword evidence="5 13" id="KW-0812">Transmembrane</keyword>
<dbReference type="Pfam" id="PF00060">
    <property type="entry name" value="Lig_chan"/>
    <property type="match status" value="1"/>
</dbReference>
<evidence type="ECO:0000256" key="7">
    <source>
        <dbReference type="ARBA" id="ARBA00023065"/>
    </source>
</evidence>
<evidence type="ECO:0000256" key="1">
    <source>
        <dbReference type="ARBA" id="ARBA00004651"/>
    </source>
</evidence>
<comment type="subcellular location">
    <subcellularLocation>
        <location evidence="1">Cell membrane</location>
        <topology evidence="1">Multi-pass membrane protein</topology>
    </subcellularLocation>
</comment>
<evidence type="ECO:0000256" key="13">
    <source>
        <dbReference type="SAM" id="Phobius"/>
    </source>
</evidence>
<keyword evidence="8 13" id="KW-0472">Membrane</keyword>
<evidence type="ECO:0000256" key="12">
    <source>
        <dbReference type="ARBA" id="ARBA00023303"/>
    </source>
</evidence>
<evidence type="ECO:0000313" key="16">
    <source>
        <dbReference type="Proteomes" id="UP000000305"/>
    </source>
</evidence>
<dbReference type="PANTHER" id="PTHR42643">
    <property type="entry name" value="IONOTROPIC RECEPTOR 20A-RELATED"/>
    <property type="match status" value="1"/>
</dbReference>
<sequence>MPLLRLDFIPCPSNEAAAAPGGLEIERLELYRLNASLSWLKVLAGNSLTGTSCGWRRWNYEVEEPSDNTYGTVTANGSWNGMIGMIIEQIVDIGVGPFSVTHSRSKAIDFSVAFHEEPTAILIPPPAEDNRLAFLAIVCPSSTHSPVEGLDICMENLPESRSHSQSNLASEAKCFPGKKPGSSEAIFLYFRSSNWTMDVKSSLSLYDDLAGQKLSSIGFSPRLLGGFWCLSAVVFASAYVGILVGFLSFPRLSPIIGKLEELPGSKLGWGVHRGTALETLFTEATTGVYKTIGEGLLKQQGALVDANADGVQRVTNGSYAFIKEKSYLQFAVGEDYARSGTCRLSIAKQEFFKVNFAFALPTDSPLKHLLDKKILQLIETGLGEYWKKLYWPPSSRKCDDVNRSGGAIKSLNLTDLQGAFVILALGSGVASAIFVAERIITQSRISRIRPFI</sequence>
<dbReference type="InterPro" id="IPR019594">
    <property type="entry name" value="Glu/Gly-bd"/>
</dbReference>
<dbReference type="Pfam" id="PF10613">
    <property type="entry name" value="Lig_chan-Glu_bd"/>
    <property type="match status" value="1"/>
</dbReference>
<keyword evidence="16" id="KW-1185">Reference proteome</keyword>
<dbReference type="GO" id="GO:0005886">
    <property type="term" value="C:plasma membrane"/>
    <property type="evidence" value="ECO:0007669"/>
    <property type="project" value="UniProtKB-SubCell"/>
</dbReference>
<keyword evidence="11" id="KW-1071">Ligand-gated ion channel</keyword>
<keyword evidence="9" id="KW-0675">Receptor</keyword>
<keyword evidence="3" id="KW-0813">Transport</keyword>
<evidence type="ECO:0000313" key="15">
    <source>
        <dbReference type="EMBL" id="EFX89946.1"/>
    </source>
</evidence>
<evidence type="ECO:0000256" key="4">
    <source>
        <dbReference type="ARBA" id="ARBA00022475"/>
    </source>
</evidence>
<gene>
    <name evidence="15" type="ORF">DAPPUDRAFT_300036</name>
</gene>
<evidence type="ECO:0000256" key="8">
    <source>
        <dbReference type="ARBA" id="ARBA00023136"/>
    </source>
</evidence>
<dbReference type="GO" id="GO:0050906">
    <property type="term" value="P:detection of stimulus involved in sensory perception"/>
    <property type="evidence" value="ECO:0007669"/>
    <property type="project" value="UniProtKB-ARBA"/>
</dbReference>
<reference evidence="15 16" key="1">
    <citation type="journal article" date="2011" name="Science">
        <title>The ecoresponsive genome of Daphnia pulex.</title>
        <authorList>
            <person name="Colbourne J.K."/>
            <person name="Pfrender M.E."/>
            <person name="Gilbert D."/>
            <person name="Thomas W.K."/>
            <person name="Tucker A."/>
            <person name="Oakley T.H."/>
            <person name="Tokishita S."/>
            <person name="Aerts A."/>
            <person name="Arnold G.J."/>
            <person name="Basu M.K."/>
            <person name="Bauer D.J."/>
            <person name="Caceres C.E."/>
            <person name="Carmel L."/>
            <person name="Casola C."/>
            <person name="Choi J.H."/>
            <person name="Detter J.C."/>
            <person name="Dong Q."/>
            <person name="Dusheyko S."/>
            <person name="Eads B.D."/>
            <person name="Frohlich T."/>
            <person name="Geiler-Samerotte K.A."/>
            <person name="Gerlach D."/>
            <person name="Hatcher P."/>
            <person name="Jogdeo S."/>
            <person name="Krijgsveld J."/>
            <person name="Kriventseva E.V."/>
            <person name="Kultz D."/>
            <person name="Laforsch C."/>
            <person name="Lindquist E."/>
            <person name="Lopez J."/>
            <person name="Manak J.R."/>
            <person name="Muller J."/>
            <person name="Pangilinan J."/>
            <person name="Patwardhan R.P."/>
            <person name="Pitluck S."/>
            <person name="Pritham E.J."/>
            <person name="Rechtsteiner A."/>
            <person name="Rho M."/>
            <person name="Rogozin I.B."/>
            <person name="Sakarya O."/>
            <person name="Salamov A."/>
            <person name="Schaack S."/>
            <person name="Shapiro H."/>
            <person name="Shiga Y."/>
            <person name="Skalitzky C."/>
            <person name="Smith Z."/>
            <person name="Souvorov A."/>
            <person name="Sung W."/>
            <person name="Tang Z."/>
            <person name="Tsuchiya D."/>
            <person name="Tu H."/>
            <person name="Vos H."/>
            <person name="Wang M."/>
            <person name="Wolf Y.I."/>
            <person name="Yamagata H."/>
            <person name="Yamada T."/>
            <person name="Ye Y."/>
            <person name="Shaw J.R."/>
            <person name="Andrews J."/>
            <person name="Crease T.J."/>
            <person name="Tang H."/>
            <person name="Lucas S.M."/>
            <person name="Robertson H.M."/>
            <person name="Bork P."/>
            <person name="Koonin E.V."/>
            <person name="Zdobnov E.M."/>
            <person name="Grigoriev I.V."/>
            <person name="Lynch M."/>
            <person name="Boore J.L."/>
        </authorList>
    </citation>
    <scope>NUCLEOTIDE SEQUENCE [LARGE SCALE GENOMIC DNA]</scope>
</reference>
<dbReference type="OrthoDB" id="5984008at2759"/>
<dbReference type="InterPro" id="IPR052192">
    <property type="entry name" value="Insect_Ionotropic_Sensory_Rcpt"/>
</dbReference>
<evidence type="ECO:0000256" key="2">
    <source>
        <dbReference type="ARBA" id="ARBA00008685"/>
    </source>
</evidence>
<keyword evidence="4" id="KW-1003">Cell membrane</keyword>
<dbReference type="Proteomes" id="UP000000305">
    <property type="component" value="Unassembled WGS sequence"/>
</dbReference>
<protein>
    <recommendedName>
        <fullName evidence="14">Ionotropic glutamate receptor C-terminal domain-containing protein</fullName>
    </recommendedName>
</protein>
<evidence type="ECO:0000259" key="14">
    <source>
        <dbReference type="SMART" id="SM00079"/>
    </source>
</evidence>
<comment type="similarity">
    <text evidence="2">Belongs to the glutamate-gated ion channel (TC 1.A.10.1) family.</text>
</comment>
<dbReference type="KEGG" id="dpx:DAPPUDRAFT_300036"/>
<feature type="transmembrane region" description="Helical" evidence="13">
    <location>
        <begin position="418"/>
        <end position="440"/>
    </location>
</feature>